<dbReference type="Gene3D" id="2.40.50.140">
    <property type="entry name" value="Nucleic acid-binding proteins"/>
    <property type="match status" value="1"/>
</dbReference>
<evidence type="ECO:0000259" key="2">
    <source>
        <dbReference type="PROSITE" id="PS51857"/>
    </source>
</evidence>
<dbReference type="PROSITE" id="PS51857">
    <property type="entry name" value="CSD_2"/>
    <property type="match status" value="1"/>
</dbReference>
<dbReference type="Gene3D" id="3.30.160.100">
    <property type="entry name" value="Ribosome hibernation promotion factor-like"/>
    <property type="match status" value="1"/>
</dbReference>
<evidence type="ECO:0000256" key="1">
    <source>
        <dbReference type="SAM" id="MobiDB-lite"/>
    </source>
</evidence>
<protein>
    <submittedName>
        <fullName evidence="3">30S ribosomal protein S30</fullName>
    </submittedName>
</protein>
<dbReference type="Proteomes" id="UP000177925">
    <property type="component" value="Unassembled WGS sequence"/>
</dbReference>
<dbReference type="EMBL" id="MFSS01000057">
    <property type="protein sequence ID" value="OGI43434.1"/>
    <property type="molecule type" value="Genomic_DNA"/>
</dbReference>
<comment type="caution">
    <text evidence="3">The sequence shown here is derived from an EMBL/GenBank/DDBJ whole genome shotgun (WGS) entry which is preliminary data.</text>
</comment>
<dbReference type="InterPro" id="IPR003489">
    <property type="entry name" value="RHF/RaiA"/>
</dbReference>
<accession>A0A1F6TE97</accession>
<dbReference type="GO" id="GO:0005840">
    <property type="term" value="C:ribosome"/>
    <property type="evidence" value="ECO:0007669"/>
    <property type="project" value="UniProtKB-KW"/>
</dbReference>
<evidence type="ECO:0000313" key="4">
    <source>
        <dbReference type="Proteomes" id="UP000177925"/>
    </source>
</evidence>
<evidence type="ECO:0000313" key="3">
    <source>
        <dbReference type="EMBL" id="OGI43434.1"/>
    </source>
</evidence>
<dbReference type="Pfam" id="PF00313">
    <property type="entry name" value="CSD"/>
    <property type="match status" value="1"/>
</dbReference>
<dbReference type="AlphaFoldDB" id="A0A1F6TE97"/>
<gene>
    <name evidence="3" type="ORF">A2150_00325</name>
</gene>
<name>A0A1F6TE97_9PROT</name>
<dbReference type="STRING" id="1817758.A2150_00325"/>
<dbReference type="InterPro" id="IPR036567">
    <property type="entry name" value="RHF-like"/>
</dbReference>
<feature type="region of interest" description="Disordered" evidence="1">
    <location>
        <begin position="162"/>
        <end position="182"/>
    </location>
</feature>
<keyword evidence="3" id="KW-0687">Ribonucleoprotein</keyword>
<dbReference type="GO" id="GO:0003676">
    <property type="term" value="F:nucleic acid binding"/>
    <property type="evidence" value="ECO:0007669"/>
    <property type="project" value="InterPro"/>
</dbReference>
<dbReference type="SUPFAM" id="SSF50249">
    <property type="entry name" value="Nucleic acid-binding proteins"/>
    <property type="match status" value="1"/>
</dbReference>
<proteinExistence type="predicted"/>
<dbReference type="Pfam" id="PF02482">
    <property type="entry name" value="Ribosomal_S30AE"/>
    <property type="match status" value="1"/>
</dbReference>
<sequence length="182" mass="20926">MQIPLQITLRDMPPSEAVETRIREKAQKLDSFYDRIMSCRVVVESPQRHQHQGKLHSVRIDLSVPGAELVVNRVQHEDIYVAIRDAFNAIGRKLEDYARRQRGDVKIHDAPGHGRVTKIFPSQGYGFIETPDRRELYFNRNSVVEPEFEQLEIGAEVSYVEEQGKEGPQARRVSVGKHQVPE</sequence>
<reference evidence="3 4" key="1">
    <citation type="journal article" date="2016" name="Nat. Commun.">
        <title>Thousands of microbial genomes shed light on interconnected biogeochemical processes in an aquifer system.</title>
        <authorList>
            <person name="Anantharaman K."/>
            <person name="Brown C.T."/>
            <person name="Hug L.A."/>
            <person name="Sharon I."/>
            <person name="Castelle C.J."/>
            <person name="Probst A.J."/>
            <person name="Thomas B.C."/>
            <person name="Singh A."/>
            <person name="Wilkins M.J."/>
            <person name="Karaoz U."/>
            <person name="Brodie E.L."/>
            <person name="Williams K.H."/>
            <person name="Hubbard S.S."/>
            <person name="Banfield J.F."/>
        </authorList>
    </citation>
    <scope>NUCLEOTIDE SEQUENCE [LARGE SCALE GENOMIC DNA]</scope>
</reference>
<organism evidence="3 4">
    <name type="scientific">Candidatus Muproteobacteria bacterium RBG_16_64_11</name>
    <dbReference type="NCBI Taxonomy" id="1817758"/>
    <lineage>
        <taxon>Bacteria</taxon>
        <taxon>Pseudomonadati</taxon>
        <taxon>Pseudomonadota</taxon>
        <taxon>Candidatus Muproteobacteria</taxon>
    </lineage>
</organism>
<dbReference type="InterPro" id="IPR002059">
    <property type="entry name" value="CSP_DNA-bd"/>
</dbReference>
<keyword evidence="3" id="KW-0689">Ribosomal protein</keyword>
<feature type="domain" description="CSD" evidence="2">
    <location>
        <begin position="111"/>
        <end position="175"/>
    </location>
</feature>
<dbReference type="InterPro" id="IPR012340">
    <property type="entry name" value="NA-bd_OB-fold"/>
</dbReference>
<dbReference type="SUPFAM" id="SSF69754">
    <property type="entry name" value="Ribosome binding protein Y (YfiA homologue)"/>
    <property type="match status" value="1"/>
</dbReference>
<dbReference type="CDD" id="cd00552">
    <property type="entry name" value="RaiA"/>
    <property type="match status" value="1"/>
</dbReference>